<dbReference type="InterPro" id="IPR011701">
    <property type="entry name" value="MFS"/>
</dbReference>
<evidence type="ECO:0000256" key="8">
    <source>
        <dbReference type="SAM" id="SignalP"/>
    </source>
</evidence>
<feature type="transmembrane region" description="Helical" evidence="7">
    <location>
        <begin position="275"/>
        <end position="296"/>
    </location>
</feature>
<evidence type="ECO:0000256" key="5">
    <source>
        <dbReference type="ARBA" id="ARBA00022989"/>
    </source>
</evidence>
<organism evidence="10 11">
    <name type="scientific">Lipomyces starkeyi NRRL Y-11557</name>
    <dbReference type="NCBI Taxonomy" id="675824"/>
    <lineage>
        <taxon>Eukaryota</taxon>
        <taxon>Fungi</taxon>
        <taxon>Dikarya</taxon>
        <taxon>Ascomycota</taxon>
        <taxon>Saccharomycotina</taxon>
        <taxon>Lipomycetes</taxon>
        <taxon>Lipomycetales</taxon>
        <taxon>Lipomycetaceae</taxon>
        <taxon>Lipomyces</taxon>
    </lineage>
</organism>
<accession>A0A1E3Q3N7</accession>
<evidence type="ECO:0000313" key="11">
    <source>
        <dbReference type="Proteomes" id="UP000094385"/>
    </source>
</evidence>
<feature type="signal peptide" evidence="8">
    <location>
        <begin position="1"/>
        <end position="20"/>
    </location>
</feature>
<dbReference type="Gene3D" id="1.20.1250.20">
    <property type="entry name" value="MFS general substrate transporter like domains"/>
    <property type="match status" value="2"/>
</dbReference>
<dbReference type="OrthoDB" id="6509908at2759"/>
<dbReference type="InterPro" id="IPR050327">
    <property type="entry name" value="Proton-linked_MCT"/>
</dbReference>
<dbReference type="InterPro" id="IPR020846">
    <property type="entry name" value="MFS_dom"/>
</dbReference>
<evidence type="ECO:0000256" key="2">
    <source>
        <dbReference type="ARBA" id="ARBA00006727"/>
    </source>
</evidence>
<dbReference type="PANTHER" id="PTHR11360:SF224">
    <property type="entry name" value="MAJOR FACILITATOR SUPERFAMILY (MFS) PROFILE DOMAIN-CONTAINING PROTEIN-RELATED"/>
    <property type="match status" value="1"/>
</dbReference>
<proteinExistence type="inferred from homology"/>
<dbReference type="EMBL" id="KV454296">
    <property type="protein sequence ID" value="ODQ72178.1"/>
    <property type="molecule type" value="Genomic_DNA"/>
</dbReference>
<evidence type="ECO:0000256" key="4">
    <source>
        <dbReference type="ARBA" id="ARBA00022692"/>
    </source>
</evidence>
<protein>
    <recommendedName>
        <fullName evidence="9">Major facilitator superfamily (MFS) profile domain-containing protein</fullName>
    </recommendedName>
</protein>
<dbReference type="Proteomes" id="UP000094385">
    <property type="component" value="Unassembled WGS sequence"/>
</dbReference>
<sequence length="543" mass="59366">MPVAGFGYLLIHRLSAVVWATVISGNTREPVGSDANMAFTNSPIPIATIHISDFLQSPLGSPFGSLLAIVFEDTIMDSLGRAESRQGSMSESLSSYEKSIRYSSEDCEKKGNRSYESSLVTFAPEERTPATDESSSEILIIPDGGLEAWTTVMGAFFGLFGAFGWINSMGIFQKYYETHQLSTLSESTISWLSSLQIFFLLFSGLFIGHLFDCFGPRCLILFGTFLQVFGIMMTSISHTYFQILICQAIVAPIGSAFTFHACLSSTSTWFRRKQAMVLGIVISGSSVGGLVFPIVIRHFSNHTTYGWTMRFCGFIILSLLLIANVAVKSNNMPSGWTPLNWSTICKTFNNFNFIILTIGSFFIFLAIFSPFAYVVSDATFHGVDSTMANYLVSILNGSSIFGRIIPGLLADKFGRYNMYLVGIFFSAILTLALWIPAQSLIAIAAYAALYGFFAGTVVTLMPSCCSQISDINQIGTRVGTIFGVIGFACLSGIPLSGAIIQDGSRQMQWTSMKLFCGIMMLCGGLILVFARLKLAQMKVFVKL</sequence>
<keyword evidence="3" id="KW-0813">Transport</keyword>
<feature type="transmembrane region" description="Helical" evidence="7">
    <location>
        <begin position="308"/>
        <end position="327"/>
    </location>
</feature>
<evidence type="ECO:0000259" key="9">
    <source>
        <dbReference type="PROSITE" id="PS50850"/>
    </source>
</evidence>
<feature type="transmembrane region" description="Helical" evidence="7">
    <location>
        <begin position="148"/>
        <end position="168"/>
    </location>
</feature>
<keyword evidence="4 7" id="KW-0812">Transmembrane</keyword>
<feature type="transmembrane region" description="Helical" evidence="7">
    <location>
        <begin position="481"/>
        <end position="500"/>
    </location>
</feature>
<feature type="transmembrane region" description="Helical" evidence="7">
    <location>
        <begin position="512"/>
        <end position="532"/>
    </location>
</feature>
<feature type="domain" description="Major facilitator superfamily (MFS) profile" evidence="9">
    <location>
        <begin position="352"/>
        <end position="543"/>
    </location>
</feature>
<feature type="transmembrane region" description="Helical" evidence="7">
    <location>
        <begin position="242"/>
        <end position="263"/>
    </location>
</feature>
<keyword evidence="6 7" id="KW-0472">Membrane</keyword>
<keyword evidence="5 7" id="KW-1133">Transmembrane helix</keyword>
<comment type="subcellular location">
    <subcellularLocation>
        <location evidence="1">Membrane</location>
        <topology evidence="1">Multi-pass membrane protein</topology>
    </subcellularLocation>
</comment>
<name>A0A1E3Q3N7_LIPST</name>
<comment type="similarity">
    <text evidence="2">Belongs to the major facilitator superfamily. Monocarboxylate porter (TC 2.A.1.13) family.</text>
</comment>
<evidence type="ECO:0000313" key="10">
    <source>
        <dbReference type="EMBL" id="ODQ72178.1"/>
    </source>
</evidence>
<dbReference type="GO" id="GO:0022857">
    <property type="term" value="F:transmembrane transporter activity"/>
    <property type="evidence" value="ECO:0007669"/>
    <property type="project" value="InterPro"/>
</dbReference>
<dbReference type="GO" id="GO:0016020">
    <property type="term" value="C:membrane"/>
    <property type="evidence" value="ECO:0007669"/>
    <property type="project" value="UniProtKB-SubCell"/>
</dbReference>
<dbReference type="Pfam" id="PF07690">
    <property type="entry name" value="MFS_1"/>
    <property type="match status" value="1"/>
</dbReference>
<feature type="transmembrane region" description="Helical" evidence="7">
    <location>
        <begin position="387"/>
        <end position="409"/>
    </location>
</feature>
<feature type="transmembrane region" description="Helical" evidence="7">
    <location>
        <begin position="441"/>
        <end position="460"/>
    </location>
</feature>
<evidence type="ECO:0000256" key="3">
    <source>
        <dbReference type="ARBA" id="ARBA00022448"/>
    </source>
</evidence>
<reference evidence="10 11" key="1">
    <citation type="journal article" date="2016" name="Proc. Natl. Acad. Sci. U.S.A.">
        <title>Comparative genomics of biotechnologically important yeasts.</title>
        <authorList>
            <person name="Riley R."/>
            <person name="Haridas S."/>
            <person name="Wolfe K.H."/>
            <person name="Lopes M.R."/>
            <person name="Hittinger C.T."/>
            <person name="Goeker M."/>
            <person name="Salamov A.A."/>
            <person name="Wisecaver J.H."/>
            <person name="Long T.M."/>
            <person name="Calvey C.H."/>
            <person name="Aerts A.L."/>
            <person name="Barry K.W."/>
            <person name="Choi C."/>
            <person name="Clum A."/>
            <person name="Coughlan A.Y."/>
            <person name="Deshpande S."/>
            <person name="Douglass A.P."/>
            <person name="Hanson S.J."/>
            <person name="Klenk H.-P."/>
            <person name="LaButti K.M."/>
            <person name="Lapidus A."/>
            <person name="Lindquist E.A."/>
            <person name="Lipzen A.M."/>
            <person name="Meier-Kolthoff J.P."/>
            <person name="Ohm R.A."/>
            <person name="Otillar R.P."/>
            <person name="Pangilinan J.L."/>
            <person name="Peng Y."/>
            <person name="Rokas A."/>
            <person name="Rosa C.A."/>
            <person name="Scheuner C."/>
            <person name="Sibirny A.A."/>
            <person name="Slot J.C."/>
            <person name="Stielow J.B."/>
            <person name="Sun H."/>
            <person name="Kurtzman C.P."/>
            <person name="Blackwell M."/>
            <person name="Grigoriev I.V."/>
            <person name="Jeffries T.W."/>
        </authorList>
    </citation>
    <scope>NUCLEOTIDE SEQUENCE [LARGE SCALE GENOMIC DNA]</scope>
    <source>
        <strain evidence="10 11">NRRL Y-11557</strain>
    </source>
</reference>
<keyword evidence="8" id="KW-0732">Signal</keyword>
<dbReference type="AlphaFoldDB" id="A0A1E3Q3N7"/>
<feature type="transmembrane region" description="Helical" evidence="7">
    <location>
        <begin position="416"/>
        <end position="435"/>
    </location>
</feature>
<keyword evidence="11" id="KW-1185">Reference proteome</keyword>
<dbReference type="PROSITE" id="PS50850">
    <property type="entry name" value="MFS"/>
    <property type="match status" value="1"/>
</dbReference>
<feature type="transmembrane region" description="Helical" evidence="7">
    <location>
        <begin position="188"/>
        <end position="211"/>
    </location>
</feature>
<dbReference type="InterPro" id="IPR036259">
    <property type="entry name" value="MFS_trans_sf"/>
</dbReference>
<evidence type="ECO:0000256" key="1">
    <source>
        <dbReference type="ARBA" id="ARBA00004141"/>
    </source>
</evidence>
<feature type="transmembrane region" description="Helical" evidence="7">
    <location>
        <begin position="348"/>
        <end position="375"/>
    </location>
</feature>
<dbReference type="PANTHER" id="PTHR11360">
    <property type="entry name" value="MONOCARBOXYLATE TRANSPORTER"/>
    <property type="match status" value="1"/>
</dbReference>
<evidence type="ECO:0000256" key="6">
    <source>
        <dbReference type="ARBA" id="ARBA00023136"/>
    </source>
</evidence>
<dbReference type="SUPFAM" id="SSF103473">
    <property type="entry name" value="MFS general substrate transporter"/>
    <property type="match status" value="1"/>
</dbReference>
<gene>
    <name evidence="10" type="ORF">LIPSTDRAFT_319429</name>
</gene>
<evidence type="ECO:0000256" key="7">
    <source>
        <dbReference type="SAM" id="Phobius"/>
    </source>
</evidence>
<feature type="chain" id="PRO_5009134065" description="Major facilitator superfamily (MFS) profile domain-containing protein" evidence="8">
    <location>
        <begin position="21"/>
        <end position="543"/>
    </location>
</feature>